<keyword evidence="1" id="KW-0479">Metal-binding</keyword>
<dbReference type="PROSITE" id="PS50950">
    <property type="entry name" value="ZF_THAP"/>
    <property type="match status" value="1"/>
</dbReference>
<protein>
    <recommendedName>
        <fullName evidence="7">THAP-type domain-containing protein</fullName>
    </recommendedName>
</protein>
<keyword evidence="4 5" id="KW-0238">DNA-binding</keyword>
<gene>
    <name evidence="8" type="ORF">VZT92_018487</name>
</gene>
<name>A0AAW1EI31_ZOAVI</name>
<dbReference type="GO" id="GO:0008270">
    <property type="term" value="F:zinc ion binding"/>
    <property type="evidence" value="ECO:0007669"/>
    <property type="project" value="UniProtKB-KW"/>
</dbReference>
<dbReference type="Gene3D" id="6.20.210.20">
    <property type="entry name" value="THAP domain"/>
    <property type="match status" value="1"/>
</dbReference>
<dbReference type="EMBL" id="JBCEZU010000221">
    <property type="protein sequence ID" value="KAK9521987.1"/>
    <property type="molecule type" value="Genomic_DNA"/>
</dbReference>
<evidence type="ECO:0000313" key="8">
    <source>
        <dbReference type="EMBL" id="KAK9521987.1"/>
    </source>
</evidence>
<dbReference type="PANTHER" id="PTHR46927">
    <property type="entry name" value="AGAP005574-PA"/>
    <property type="match status" value="1"/>
</dbReference>
<feature type="region of interest" description="Disordered" evidence="6">
    <location>
        <begin position="117"/>
        <end position="177"/>
    </location>
</feature>
<evidence type="ECO:0000259" key="7">
    <source>
        <dbReference type="PROSITE" id="PS50950"/>
    </source>
</evidence>
<evidence type="ECO:0000256" key="6">
    <source>
        <dbReference type="SAM" id="MobiDB-lite"/>
    </source>
</evidence>
<evidence type="ECO:0000313" key="9">
    <source>
        <dbReference type="Proteomes" id="UP001488805"/>
    </source>
</evidence>
<proteinExistence type="predicted"/>
<dbReference type="InterPro" id="IPR038441">
    <property type="entry name" value="THAP_Znf_sf"/>
</dbReference>
<evidence type="ECO:0000256" key="2">
    <source>
        <dbReference type="ARBA" id="ARBA00022771"/>
    </source>
</evidence>
<keyword evidence="3" id="KW-0862">Zinc</keyword>
<evidence type="ECO:0000256" key="5">
    <source>
        <dbReference type="PROSITE-ProRule" id="PRU00309"/>
    </source>
</evidence>
<dbReference type="SMART" id="SM00692">
    <property type="entry name" value="DM3"/>
    <property type="match status" value="1"/>
</dbReference>
<comment type="caution">
    <text evidence="8">The sequence shown here is derived from an EMBL/GenBank/DDBJ whole genome shotgun (WGS) entry which is preliminary data.</text>
</comment>
<evidence type="ECO:0000256" key="4">
    <source>
        <dbReference type="ARBA" id="ARBA00023125"/>
    </source>
</evidence>
<feature type="compositionally biased region" description="Polar residues" evidence="6">
    <location>
        <begin position="123"/>
        <end position="135"/>
    </location>
</feature>
<evidence type="ECO:0000256" key="1">
    <source>
        <dbReference type="ARBA" id="ARBA00022723"/>
    </source>
</evidence>
<feature type="domain" description="THAP-type" evidence="7">
    <location>
        <begin position="1"/>
        <end position="82"/>
    </location>
</feature>
<evidence type="ECO:0000256" key="3">
    <source>
        <dbReference type="ARBA" id="ARBA00022833"/>
    </source>
</evidence>
<dbReference type="InterPro" id="IPR052224">
    <property type="entry name" value="THAP_domain_protein"/>
</dbReference>
<dbReference type="AlphaFoldDB" id="A0AAW1EI31"/>
<dbReference type="Proteomes" id="UP001488805">
    <property type="component" value="Unassembled WGS sequence"/>
</dbReference>
<dbReference type="PANTHER" id="PTHR46927:SF2">
    <property type="entry name" value="THAP DOMAIN-CONTAINING PROTEIN 8"/>
    <property type="match status" value="1"/>
</dbReference>
<reference evidence="8 9" key="1">
    <citation type="journal article" date="2024" name="Genome Biol. Evol.">
        <title>Chromosome-level genome assembly of the viviparous eelpout Zoarces viviparus.</title>
        <authorList>
            <person name="Fuhrmann N."/>
            <person name="Brasseur M.V."/>
            <person name="Bakowski C.E."/>
            <person name="Podsiadlowski L."/>
            <person name="Prost S."/>
            <person name="Krehenwinkel H."/>
            <person name="Mayer C."/>
        </authorList>
    </citation>
    <scope>NUCLEOTIDE SEQUENCE [LARGE SCALE GENOMIC DNA]</scope>
    <source>
        <strain evidence="8">NO-MEL_2022_Ind0_liver</strain>
    </source>
</reference>
<dbReference type="SUPFAM" id="SSF57716">
    <property type="entry name" value="Glucocorticoid receptor-like (DNA-binding domain)"/>
    <property type="match status" value="1"/>
</dbReference>
<keyword evidence="2 5" id="KW-0863">Zinc-finger</keyword>
<dbReference type="Pfam" id="PF05485">
    <property type="entry name" value="THAP"/>
    <property type="match status" value="1"/>
</dbReference>
<sequence>MPSCVAFNCVMRSDRSGSRVPLFRFPQHHAARLRLWVANVKRRNWEPSANSRLCALHFTTECFHSAPGRRRRLKATAVPTVFTLSRHGGNRTCTSQDQEERILSGVSDPVYLDHPYCGAAASDPSTSGEVPSTEVSGAANDDRRHETTEREGDRVGEESRVDVPASAEHAAVGESPDTQMALNKLHVAVQMTGRTLVTCRKELNSERQTVECEESSTSCSTN</sequence>
<accession>A0AAW1EI31</accession>
<organism evidence="8 9">
    <name type="scientific">Zoarces viviparus</name>
    <name type="common">Viviparous eelpout</name>
    <name type="synonym">Blennius viviparus</name>
    <dbReference type="NCBI Taxonomy" id="48416"/>
    <lineage>
        <taxon>Eukaryota</taxon>
        <taxon>Metazoa</taxon>
        <taxon>Chordata</taxon>
        <taxon>Craniata</taxon>
        <taxon>Vertebrata</taxon>
        <taxon>Euteleostomi</taxon>
        <taxon>Actinopterygii</taxon>
        <taxon>Neopterygii</taxon>
        <taxon>Teleostei</taxon>
        <taxon>Neoteleostei</taxon>
        <taxon>Acanthomorphata</taxon>
        <taxon>Eupercaria</taxon>
        <taxon>Perciformes</taxon>
        <taxon>Cottioidei</taxon>
        <taxon>Zoarcales</taxon>
        <taxon>Zoarcidae</taxon>
        <taxon>Zoarcinae</taxon>
        <taxon>Zoarces</taxon>
    </lineage>
</organism>
<feature type="compositionally biased region" description="Basic and acidic residues" evidence="6">
    <location>
        <begin position="140"/>
        <end position="161"/>
    </location>
</feature>
<keyword evidence="9" id="KW-1185">Reference proteome</keyword>
<dbReference type="GO" id="GO:0003677">
    <property type="term" value="F:DNA binding"/>
    <property type="evidence" value="ECO:0007669"/>
    <property type="project" value="UniProtKB-UniRule"/>
</dbReference>
<dbReference type="SMART" id="SM00980">
    <property type="entry name" value="THAP"/>
    <property type="match status" value="1"/>
</dbReference>
<dbReference type="InterPro" id="IPR006612">
    <property type="entry name" value="THAP_Znf"/>
</dbReference>